<feature type="active site" description="Proton acceptor" evidence="13 14">
    <location>
        <position position="190"/>
    </location>
</feature>
<proteinExistence type="inferred from homology"/>
<keyword evidence="2 13" id="KW-0444">Lipid biosynthesis</keyword>
<dbReference type="InterPro" id="IPR036291">
    <property type="entry name" value="NAD(P)-bd_dom_sf"/>
</dbReference>
<feature type="binding site" evidence="13">
    <location>
        <position position="135"/>
    </location>
    <ligand>
        <name>sn-glycerol 3-phosphate</name>
        <dbReference type="ChEBI" id="CHEBI:57597"/>
    </ligand>
</feature>
<dbReference type="InterPro" id="IPR006168">
    <property type="entry name" value="G3P_DH_NAD-dep"/>
</dbReference>
<feature type="binding site" evidence="15">
    <location>
        <begin position="254"/>
        <end position="255"/>
    </location>
    <ligand>
        <name>substrate</name>
    </ligand>
</feature>
<organism evidence="20 21">
    <name type="scientific">Mariprofundus micogutta</name>
    <dbReference type="NCBI Taxonomy" id="1921010"/>
    <lineage>
        <taxon>Bacteria</taxon>
        <taxon>Pseudomonadati</taxon>
        <taxon>Pseudomonadota</taxon>
        <taxon>Candidatius Mariprofundia</taxon>
        <taxon>Mariprofundales</taxon>
        <taxon>Mariprofundaceae</taxon>
        <taxon>Mariprofundus</taxon>
    </lineage>
</organism>
<evidence type="ECO:0000256" key="11">
    <source>
        <dbReference type="ARBA" id="ARBA00069372"/>
    </source>
</evidence>
<evidence type="ECO:0000256" key="16">
    <source>
        <dbReference type="PIRSR" id="PIRSR000114-3"/>
    </source>
</evidence>
<dbReference type="GO" id="GO:0141153">
    <property type="term" value="F:glycerol-3-phosphate dehydrogenase (NADP+) activity"/>
    <property type="evidence" value="ECO:0007669"/>
    <property type="project" value="RHEA"/>
</dbReference>
<comment type="similarity">
    <text evidence="1 13 17">Belongs to the NAD-dependent glycerol-3-phosphate dehydrogenase family.</text>
</comment>
<evidence type="ECO:0000256" key="2">
    <source>
        <dbReference type="ARBA" id="ARBA00022516"/>
    </source>
</evidence>
<evidence type="ECO:0000313" key="20">
    <source>
        <dbReference type="EMBL" id="GAV20051.1"/>
    </source>
</evidence>
<dbReference type="SUPFAM" id="SSF48179">
    <property type="entry name" value="6-phosphogluconate dehydrogenase C-terminal domain-like"/>
    <property type="match status" value="1"/>
</dbReference>
<dbReference type="GO" id="GO:0005975">
    <property type="term" value="P:carbohydrate metabolic process"/>
    <property type="evidence" value="ECO:0007669"/>
    <property type="project" value="InterPro"/>
</dbReference>
<comment type="pathway">
    <text evidence="13">Membrane lipid metabolism; glycerophospholipid metabolism.</text>
</comment>
<dbReference type="HAMAP" id="MF_00394">
    <property type="entry name" value="NAD_Glyc3P_dehydrog"/>
    <property type="match status" value="1"/>
</dbReference>
<dbReference type="UniPathway" id="UPA00940"/>
<evidence type="ECO:0000256" key="6">
    <source>
        <dbReference type="ARBA" id="ARBA00023098"/>
    </source>
</evidence>
<comment type="catalytic activity">
    <reaction evidence="13">
        <text>sn-glycerol 3-phosphate + NAD(+) = dihydroxyacetone phosphate + NADH + H(+)</text>
        <dbReference type="Rhea" id="RHEA:11092"/>
        <dbReference type="ChEBI" id="CHEBI:15378"/>
        <dbReference type="ChEBI" id="CHEBI:57540"/>
        <dbReference type="ChEBI" id="CHEBI:57597"/>
        <dbReference type="ChEBI" id="CHEBI:57642"/>
        <dbReference type="ChEBI" id="CHEBI:57945"/>
        <dbReference type="EC" id="1.1.1.94"/>
    </reaction>
</comment>
<dbReference type="STRING" id="1921010.MMIC_P1012"/>
<dbReference type="InterPro" id="IPR011128">
    <property type="entry name" value="G3P_DH_NAD-dep_N"/>
</dbReference>
<feature type="domain" description="Glycerol-3-phosphate dehydrogenase NAD-dependent N-terminal" evidence="18">
    <location>
        <begin position="6"/>
        <end position="159"/>
    </location>
</feature>
<feature type="binding site" evidence="13">
    <location>
        <position position="14"/>
    </location>
    <ligand>
        <name>NADPH</name>
        <dbReference type="ChEBI" id="CHEBI:57783"/>
    </ligand>
</feature>
<evidence type="ECO:0000256" key="5">
    <source>
        <dbReference type="ARBA" id="ARBA00023027"/>
    </source>
</evidence>
<dbReference type="PRINTS" id="PR00077">
    <property type="entry name" value="GPDHDRGNASE"/>
</dbReference>
<dbReference type="GO" id="GO:0141152">
    <property type="term" value="F:glycerol-3-phosphate dehydrogenase (NAD+) activity"/>
    <property type="evidence" value="ECO:0007669"/>
    <property type="project" value="RHEA"/>
</dbReference>
<feature type="binding site" evidence="15">
    <location>
        <position position="107"/>
    </location>
    <ligand>
        <name>substrate</name>
    </ligand>
</feature>
<comment type="catalytic activity">
    <reaction evidence="9">
        <text>sn-glycerol 3-phosphate + NADP(+) = dihydroxyacetone phosphate + NADPH + H(+)</text>
        <dbReference type="Rhea" id="RHEA:11096"/>
        <dbReference type="ChEBI" id="CHEBI:15378"/>
        <dbReference type="ChEBI" id="CHEBI:57597"/>
        <dbReference type="ChEBI" id="CHEBI:57642"/>
        <dbReference type="ChEBI" id="CHEBI:57783"/>
        <dbReference type="ChEBI" id="CHEBI:58349"/>
        <dbReference type="EC" id="1.1.1.94"/>
    </reaction>
    <physiologicalReaction direction="right-to-left" evidence="9">
        <dbReference type="Rhea" id="RHEA:11098"/>
    </physiologicalReaction>
</comment>
<feature type="binding site" evidence="16">
    <location>
        <position position="254"/>
    </location>
    <ligand>
        <name>NAD(+)</name>
        <dbReference type="ChEBI" id="CHEBI:57540"/>
    </ligand>
</feature>
<feature type="binding site" evidence="13">
    <location>
        <position position="15"/>
    </location>
    <ligand>
        <name>NADPH</name>
        <dbReference type="ChEBI" id="CHEBI:57783"/>
    </ligand>
</feature>
<feature type="binding site" evidence="13">
    <location>
        <position position="107"/>
    </location>
    <ligand>
        <name>NADPH</name>
        <dbReference type="ChEBI" id="CHEBI:57783"/>
    </ligand>
</feature>
<dbReference type="Gene3D" id="1.10.1040.10">
    <property type="entry name" value="N-(1-d-carboxylethyl)-l-norvaline Dehydrogenase, domain 2"/>
    <property type="match status" value="1"/>
</dbReference>
<dbReference type="InterPro" id="IPR006109">
    <property type="entry name" value="G3P_DH_NAD-dep_C"/>
</dbReference>
<dbReference type="SUPFAM" id="SSF51735">
    <property type="entry name" value="NAD(P)-binding Rossmann-fold domains"/>
    <property type="match status" value="1"/>
</dbReference>
<evidence type="ECO:0000256" key="9">
    <source>
        <dbReference type="ARBA" id="ARBA00052716"/>
    </source>
</evidence>
<feature type="binding site" evidence="13">
    <location>
        <position position="255"/>
    </location>
    <ligand>
        <name>sn-glycerol 3-phosphate</name>
        <dbReference type="ChEBI" id="CHEBI:57597"/>
    </ligand>
</feature>
<feature type="binding site" evidence="13">
    <location>
        <position position="254"/>
    </location>
    <ligand>
        <name>NADPH</name>
        <dbReference type="ChEBI" id="CHEBI:57783"/>
    </ligand>
</feature>
<feature type="binding site" evidence="13">
    <location>
        <position position="278"/>
    </location>
    <ligand>
        <name>NADPH</name>
        <dbReference type="ChEBI" id="CHEBI:57783"/>
    </ligand>
</feature>
<feature type="binding site" evidence="13">
    <location>
        <position position="190"/>
    </location>
    <ligand>
        <name>sn-glycerol 3-phosphate</name>
        <dbReference type="ChEBI" id="CHEBI:57597"/>
    </ligand>
</feature>
<keyword evidence="13" id="KW-0963">Cytoplasm</keyword>
<accession>A0A1L8CMB6</accession>
<dbReference type="InterPro" id="IPR013328">
    <property type="entry name" value="6PGD_dom2"/>
</dbReference>
<reference evidence="20 21" key="1">
    <citation type="journal article" date="2017" name="Arch. Microbiol.">
        <title>Mariprofundus micogutta sp. nov., a novel iron-oxidizing zetaproteobacterium isolated from a deep-sea hydrothermal field at the Bayonnaise knoll of the Izu-Ogasawara arc, and a description of Mariprofundales ord. nov. and Zetaproteobacteria classis nov.</title>
        <authorList>
            <person name="Makita H."/>
            <person name="Tanaka E."/>
            <person name="Mitsunobu S."/>
            <person name="Miyazaki M."/>
            <person name="Nunoura T."/>
            <person name="Uematsu K."/>
            <person name="Takaki Y."/>
            <person name="Nishi S."/>
            <person name="Shimamura S."/>
            <person name="Takai K."/>
        </authorList>
    </citation>
    <scope>NUCLEOTIDE SEQUENCE [LARGE SCALE GENOMIC DNA]</scope>
    <source>
        <strain evidence="20 21">ET2</strain>
    </source>
</reference>
<evidence type="ECO:0000256" key="17">
    <source>
        <dbReference type="RuleBase" id="RU000437"/>
    </source>
</evidence>
<sequence length="330" mass="34586">MTRMQQVCVLGAGSWGTALALVLARSGHREVRLVASSDAQAAEINETGENLRYLPGIALPGNIEITADVQMAIKDIDICVYALPCVAVSDFLPLLADGAYPVVAACKGLHPETLQRTDEMLAEYIDRSRIALLSGPSFAKEVAEGQPTAITMAAENISMAEKAASYFDDTNFRIYLSDDIVGVAMGGALKNVIAIAAGMADGLGLGHNSIAAVVTRGLAEISRLAQACGGRPETLMGLSGLGDLVLTCTGSLSRNRQFGMAIAQGKDLTAAIEAIGQVVEGVRTAEAVHQMAGQIQLELPLMQSIHLVLSGELAIAEGLKQLMSRPEKAE</sequence>
<keyword evidence="13" id="KW-0547">Nucleotide-binding</keyword>
<evidence type="ECO:0000259" key="18">
    <source>
        <dbReference type="Pfam" id="PF01210"/>
    </source>
</evidence>
<keyword evidence="7 13" id="KW-0594">Phospholipid biosynthesis</keyword>
<evidence type="ECO:0000256" key="7">
    <source>
        <dbReference type="ARBA" id="ARBA00023209"/>
    </source>
</evidence>
<evidence type="ECO:0000256" key="3">
    <source>
        <dbReference type="ARBA" id="ARBA00022857"/>
    </source>
</evidence>
<feature type="binding site" evidence="13">
    <location>
        <position position="253"/>
    </location>
    <ligand>
        <name>sn-glycerol 3-phosphate</name>
        <dbReference type="ChEBI" id="CHEBI:57597"/>
    </ligand>
</feature>
<keyword evidence="5 13" id="KW-0520">NAD</keyword>
<keyword evidence="4 13" id="KW-0560">Oxidoreductase</keyword>
<dbReference type="PANTHER" id="PTHR11728">
    <property type="entry name" value="GLYCEROL-3-PHOSPHATE DEHYDROGENASE"/>
    <property type="match status" value="1"/>
</dbReference>
<evidence type="ECO:0000259" key="19">
    <source>
        <dbReference type="Pfam" id="PF07479"/>
    </source>
</evidence>
<keyword evidence="21" id="KW-1185">Reference proteome</keyword>
<feature type="binding site" evidence="13">
    <location>
        <position position="280"/>
    </location>
    <ligand>
        <name>NADPH</name>
        <dbReference type="ChEBI" id="CHEBI:57783"/>
    </ligand>
</feature>
<dbReference type="EC" id="1.1.1.94" evidence="10 13"/>
<dbReference type="GO" id="GO:0006650">
    <property type="term" value="P:glycerophospholipid metabolic process"/>
    <property type="evidence" value="ECO:0007669"/>
    <property type="project" value="UniProtKB-UniRule"/>
</dbReference>
<dbReference type="EMBL" id="BDFD01000007">
    <property type="protein sequence ID" value="GAV20051.1"/>
    <property type="molecule type" value="Genomic_DNA"/>
</dbReference>
<keyword evidence="8 13" id="KW-1208">Phospholipid metabolism</keyword>
<dbReference type="OrthoDB" id="9812273at2"/>
<dbReference type="Gene3D" id="3.40.50.720">
    <property type="entry name" value="NAD(P)-binding Rossmann-like Domain"/>
    <property type="match status" value="1"/>
</dbReference>
<dbReference type="FunFam" id="3.40.50.720:FF:000019">
    <property type="entry name" value="Glycerol-3-phosphate dehydrogenase [NAD(P)+]"/>
    <property type="match status" value="1"/>
</dbReference>
<feature type="binding site" evidence="13">
    <location>
        <position position="53"/>
    </location>
    <ligand>
        <name>NADPH</name>
        <dbReference type="ChEBI" id="CHEBI:57783"/>
    </ligand>
</feature>
<gene>
    <name evidence="13" type="primary">gpsA</name>
    <name evidence="20" type="ORF">MMIC_P1012</name>
</gene>
<keyword evidence="6 13" id="KW-0443">Lipid metabolism</keyword>
<dbReference type="Proteomes" id="UP000231632">
    <property type="component" value="Unassembled WGS sequence"/>
</dbReference>
<evidence type="ECO:0000256" key="12">
    <source>
        <dbReference type="ARBA" id="ARBA00080511"/>
    </source>
</evidence>
<dbReference type="GO" id="GO:0051287">
    <property type="term" value="F:NAD binding"/>
    <property type="evidence" value="ECO:0007669"/>
    <property type="project" value="InterPro"/>
</dbReference>
<dbReference type="NCBIfam" id="NF000942">
    <property type="entry name" value="PRK00094.1-4"/>
    <property type="match status" value="1"/>
</dbReference>
<dbReference type="GO" id="GO:0008654">
    <property type="term" value="P:phospholipid biosynthetic process"/>
    <property type="evidence" value="ECO:0007669"/>
    <property type="project" value="UniProtKB-KW"/>
</dbReference>
<dbReference type="PANTHER" id="PTHR11728:SF1">
    <property type="entry name" value="GLYCEROL-3-PHOSPHATE DEHYDROGENASE [NAD(+)] 2, CHLOROPLASTIC"/>
    <property type="match status" value="1"/>
</dbReference>
<name>A0A1L8CMB6_9PROT</name>
<dbReference type="PIRSF" id="PIRSF000114">
    <property type="entry name" value="Glycerol-3-P_dh"/>
    <property type="match status" value="1"/>
</dbReference>
<feature type="binding site" evidence="13">
    <location>
        <position position="243"/>
    </location>
    <ligand>
        <name>sn-glycerol 3-phosphate</name>
        <dbReference type="ChEBI" id="CHEBI:57597"/>
    </ligand>
</feature>
<evidence type="ECO:0000256" key="8">
    <source>
        <dbReference type="ARBA" id="ARBA00023264"/>
    </source>
</evidence>
<comment type="caution">
    <text evidence="20">The sequence shown here is derived from an EMBL/GenBank/DDBJ whole genome shotgun (WGS) entry which is preliminary data.</text>
</comment>
<feature type="binding site" evidence="13">
    <location>
        <position position="139"/>
    </location>
    <ligand>
        <name>NADPH</name>
        <dbReference type="ChEBI" id="CHEBI:57783"/>
    </ligand>
</feature>
<comment type="function">
    <text evidence="13">Catalyzes the reduction of the glycolytic intermediate dihydroxyacetone phosphate (DHAP) to sn-glycerol 3-phosphate (G3P), the key precursor for phospholipid synthesis.</text>
</comment>
<comment type="subcellular location">
    <subcellularLocation>
        <location evidence="13">Cytoplasm</location>
    </subcellularLocation>
</comment>
<dbReference type="PROSITE" id="PS00957">
    <property type="entry name" value="NAD_G3PDH"/>
    <property type="match status" value="1"/>
</dbReference>
<evidence type="ECO:0000256" key="15">
    <source>
        <dbReference type="PIRSR" id="PIRSR000114-2"/>
    </source>
</evidence>
<feature type="binding site" evidence="13">
    <location>
        <position position="107"/>
    </location>
    <ligand>
        <name>sn-glycerol 3-phosphate</name>
        <dbReference type="ChEBI" id="CHEBI:57597"/>
    </ligand>
</feature>
<keyword evidence="3 13" id="KW-0521">NADP</keyword>
<dbReference type="AlphaFoldDB" id="A0A1L8CMB6"/>
<dbReference type="NCBIfam" id="NF000940">
    <property type="entry name" value="PRK00094.1-2"/>
    <property type="match status" value="1"/>
</dbReference>
<evidence type="ECO:0000256" key="13">
    <source>
        <dbReference type="HAMAP-Rule" id="MF_00394"/>
    </source>
</evidence>
<dbReference type="InterPro" id="IPR008927">
    <property type="entry name" value="6-PGluconate_DH-like_C_sf"/>
</dbReference>
<comment type="caution">
    <text evidence="13">Lacks conserved residue(s) required for the propagation of feature annotation.</text>
</comment>
<feature type="binding site" evidence="13">
    <location>
        <position position="137"/>
    </location>
    <ligand>
        <name>sn-glycerol 3-phosphate</name>
        <dbReference type="ChEBI" id="CHEBI:57597"/>
    </ligand>
</feature>
<feature type="binding site" evidence="13">
    <location>
        <position position="254"/>
    </location>
    <ligand>
        <name>sn-glycerol 3-phosphate</name>
        <dbReference type="ChEBI" id="CHEBI:57597"/>
    </ligand>
</feature>
<feature type="binding site" evidence="16">
    <location>
        <position position="139"/>
    </location>
    <ligand>
        <name>NAD(+)</name>
        <dbReference type="ChEBI" id="CHEBI:57540"/>
    </ligand>
</feature>
<evidence type="ECO:0000256" key="4">
    <source>
        <dbReference type="ARBA" id="ARBA00023002"/>
    </source>
</evidence>
<evidence type="ECO:0000256" key="10">
    <source>
        <dbReference type="ARBA" id="ARBA00066687"/>
    </source>
</evidence>
<dbReference type="FunFam" id="1.10.1040.10:FF:000001">
    <property type="entry name" value="Glycerol-3-phosphate dehydrogenase [NAD(P)+]"/>
    <property type="match status" value="1"/>
</dbReference>
<dbReference type="GO" id="GO:0046168">
    <property type="term" value="P:glycerol-3-phosphate catabolic process"/>
    <property type="evidence" value="ECO:0007669"/>
    <property type="project" value="InterPro"/>
</dbReference>
<evidence type="ECO:0000256" key="1">
    <source>
        <dbReference type="ARBA" id="ARBA00011009"/>
    </source>
</evidence>
<protein>
    <recommendedName>
        <fullName evidence="11 13">Glycerol-3-phosphate dehydrogenase [NAD(P)+]</fullName>
        <ecNumber evidence="10 13">1.1.1.94</ecNumber>
    </recommendedName>
    <alternativeName>
        <fullName evidence="13">NAD(P)(+)-dependent glycerol-3-phosphate dehydrogenase</fullName>
    </alternativeName>
    <alternativeName>
        <fullName evidence="12 13">NAD(P)H-dependent dihydroxyacetone-phosphate reductase</fullName>
    </alternativeName>
</protein>
<feature type="binding site" evidence="16">
    <location>
        <begin position="11"/>
        <end position="16"/>
    </location>
    <ligand>
        <name>NAD(+)</name>
        <dbReference type="ChEBI" id="CHEBI:57540"/>
    </ligand>
</feature>
<evidence type="ECO:0000256" key="14">
    <source>
        <dbReference type="PIRSR" id="PIRSR000114-1"/>
    </source>
</evidence>
<feature type="domain" description="Glycerol-3-phosphate dehydrogenase NAD-dependent C-terminal" evidence="19">
    <location>
        <begin position="179"/>
        <end position="317"/>
    </location>
</feature>
<dbReference type="Pfam" id="PF01210">
    <property type="entry name" value="NAD_Gly3P_dh_N"/>
    <property type="match status" value="1"/>
</dbReference>
<evidence type="ECO:0000313" key="21">
    <source>
        <dbReference type="Proteomes" id="UP000231632"/>
    </source>
</evidence>
<dbReference type="GO" id="GO:0046167">
    <property type="term" value="P:glycerol-3-phosphate biosynthetic process"/>
    <property type="evidence" value="ECO:0007669"/>
    <property type="project" value="UniProtKB-UniRule"/>
</dbReference>
<dbReference type="Pfam" id="PF07479">
    <property type="entry name" value="NAD_Gly3P_dh_C"/>
    <property type="match status" value="1"/>
</dbReference>
<dbReference type="GO" id="GO:0005829">
    <property type="term" value="C:cytosol"/>
    <property type="evidence" value="ECO:0007669"/>
    <property type="project" value="TreeGrafter"/>
</dbReference>
<dbReference type="RefSeq" id="WP_072659379.1">
    <property type="nucleotide sequence ID" value="NZ_BDFD01000007.1"/>
</dbReference>